<gene>
    <name evidence="4" type="ORF">PMEA_00031000</name>
</gene>
<dbReference type="Proteomes" id="UP001159428">
    <property type="component" value="Unassembled WGS sequence"/>
</dbReference>
<dbReference type="PROSITE" id="PS51670">
    <property type="entry name" value="SHKT"/>
    <property type="match status" value="1"/>
</dbReference>
<evidence type="ECO:0000256" key="1">
    <source>
        <dbReference type="ARBA" id="ARBA00022656"/>
    </source>
</evidence>
<evidence type="ECO:0000313" key="5">
    <source>
        <dbReference type="Proteomes" id="UP001159428"/>
    </source>
</evidence>
<comment type="caution">
    <text evidence="4">The sequence shown here is derived from an EMBL/GenBank/DDBJ whole genome shotgun (WGS) entry which is preliminary data.</text>
</comment>
<sequence length="119" mass="13052">VRIPTTFVNPGHRAVNAKIIHSPCCSNAPEVAESVQLARIRTKIVNSRHCTLAGIRTNIVNPGHRPVNAEKIQITCSSIAPKVAKSVQNKRCKFWAFVGNCKKNPNFILFNCLKSCGVC</sequence>
<protein>
    <recommendedName>
        <fullName evidence="3">ShKT domain-containing protein</fullName>
    </recommendedName>
</protein>
<feature type="non-terminal residue" evidence="4">
    <location>
        <position position="1"/>
    </location>
</feature>
<feature type="domain" description="ShKT" evidence="3">
    <location>
        <begin position="85"/>
        <end position="119"/>
    </location>
</feature>
<dbReference type="InterPro" id="IPR003582">
    <property type="entry name" value="ShKT_dom"/>
</dbReference>
<evidence type="ECO:0000259" key="3">
    <source>
        <dbReference type="PROSITE" id="PS51670"/>
    </source>
</evidence>
<reference evidence="4 5" key="1">
    <citation type="submission" date="2022-05" db="EMBL/GenBank/DDBJ databases">
        <authorList>
            <consortium name="Genoscope - CEA"/>
            <person name="William W."/>
        </authorList>
    </citation>
    <scope>NUCLEOTIDE SEQUENCE [LARGE SCALE GENOMIC DNA]</scope>
</reference>
<accession>A0AAU9W3S0</accession>
<comment type="caution">
    <text evidence="2">Lacks conserved residue(s) required for the propagation of feature annotation.</text>
</comment>
<dbReference type="GO" id="GO:0090729">
    <property type="term" value="F:toxin activity"/>
    <property type="evidence" value="ECO:0007669"/>
    <property type="project" value="UniProtKB-KW"/>
</dbReference>
<dbReference type="EMBL" id="CALNXJ010000007">
    <property type="protein sequence ID" value="CAH3043195.1"/>
    <property type="molecule type" value="Genomic_DNA"/>
</dbReference>
<evidence type="ECO:0000313" key="4">
    <source>
        <dbReference type="EMBL" id="CAH3043195.1"/>
    </source>
</evidence>
<keyword evidence="1" id="KW-0800">Toxin</keyword>
<dbReference type="AlphaFoldDB" id="A0AAU9W3S0"/>
<proteinExistence type="predicted"/>
<keyword evidence="5" id="KW-1185">Reference proteome</keyword>
<evidence type="ECO:0000256" key="2">
    <source>
        <dbReference type="PROSITE-ProRule" id="PRU01005"/>
    </source>
</evidence>
<organism evidence="4 5">
    <name type="scientific">Pocillopora meandrina</name>
    <dbReference type="NCBI Taxonomy" id="46732"/>
    <lineage>
        <taxon>Eukaryota</taxon>
        <taxon>Metazoa</taxon>
        <taxon>Cnidaria</taxon>
        <taxon>Anthozoa</taxon>
        <taxon>Hexacorallia</taxon>
        <taxon>Scleractinia</taxon>
        <taxon>Astrocoeniina</taxon>
        <taxon>Pocilloporidae</taxon>
        <taxon>Pocillopora</taxon>
    </lineage>
</organism>
<name>A0AAU9W3S0_9CNID</name>